<organism evidence="2 3">
    <name type="scientific">Mycobacteroides abscessus subsp. bolletii CRM-0020</name>
    <dbReference type="NCBI Taxonomy" id="1306401"/>
    <lineage>
        <taxon>Bacteria</taxon>
        <taxon>Bacillati</taxon>
        <taxon>Actinomycetota</taxon>
        <taxon>Actinomycetes</taxon>
        <taxon>Mycobacteriales</taxon>
        <taxon>Mycobacteriaceae</taxon>
        <taxon>Mycobacteroides</taxon>
        <taxon>Mycobacteroides abscessus</taxon>
    </lineage>
</organism>
<evidence type="ECO:0000256" key="1">
    <source>
        <dbReference type="SAM" id="MobiDB-lite"/>
    </source>
</evidence>
<evidence type="ECO:0000313" key="3">
    <source>
        <dbReference type="Proteomes" id="UP000014969"/>
    </source>
</evidence>
<comment type="caution">
    <text evidence="2">The sequence shown here is derived from an EMBL/GenBank/DDBJ whole genome shotgun (WGS) entry which is preliminary data.</text>
</comment>
<name>A0A829HQA9_9MYCO</name>
<gene>
    <name evidence="2" type="ORF">J108_23745</name>
</gene>
<dbReference type="EMBL" id="ATFQ01000040">
    <property type="protein sequence ID" value="EPQ21026.1"/>
    <property type="molecule type" value="Genomic_DNA"/>
</dbReference>
<dbReference type="AlphaFoldDB" id="A0A829HQA9"/>
<reference evidence="2 3" key="1">
    <citation type="journal article" date="2013" name="Genome Announc.">
        <title>Genome Sequence of an Epidemic Isolate of Mycobacterium abscessus subsp. bolletii from Rio de Janeiro, Brazil.</title>
        <authorList>
            <person name="Davidson R.M."/>
            <person name="Reynolds P.R."/>
            <person name="Farias-Hesson E."/>
            <person name="Duarte R.S."/>
            <person name="Jackson M."/>
            <person name="Strong M."/>
        </authorList>
    </citation>
    <scope>NUCLEOTIDE SEQUENCE [LARGE SCALE GENOMIC DNA]</scope>
    <source>
        <strain evidence="2 3">CRM-0020</strain>
    </source>
</reference>
<feature type="region of interest" description="Disordered" evidence="1">
    <location>
        <begin position="83"/>
        <end position="127"/>
    </location>
</feature>
<evidence type="ECO:0000313" key="2">
    <source>
        <dbReference type="EMBL" id="EPQ21026.1"/>
    </source>
</evidence>
<proteinExistence type="predicted"/>
<sequence>MGGDQVSARHRIADAADDAGWSTERHDFLWLYSAPGSGAAAIATQYTVTGQPRAPLVRIGATLRPITGRDKAGQIIAIIQTLAAAGQPETGPPTRPPDQTASPPRPQGEHGGTAAADAAATAPERQS</sequence>
<accession>A0A829HQA9</accession>
<protein>
    <submittedName>
        <fullName evidence="2">Uncharacterized protein</fullName>
    </submittedName>
</protein>
<feature type="compositionally biased region" description="Low complexity" evidence="1">
    <location>
        <begin position="113"/>
        <end position="127"/>
    </location>
</feature>
<dbReference type="Proteomes" id="UP000014969">
    <property type="component" value="Unassembled WGS sequence"/>
</dbReference>